<dbReference type="Pfam" id="PF25873">
    <property type="entry name" value="WHD_MalT"/>
    <property type="match status" value="1"/>
</dbReference>
<dbReference type="Pfam" id="PF17874">
    <property type="entry name" value="TPR_MalT"/>
    <property type="match status" value="1"/>
</dbReference>
<dbReference type="Gene3D" id="1.10.10.10">
    <property type="entry name" value="Winged helix-like DNA-binding domain superfamily/Winged helix DNA-binding domain"/>
    <property type="match status" value="1"/>
</dbReference>
<dbReference type="InterPro" id="IPR036388">
    <property type="entry name" value="WH-like_DNA-bd_sf"/>
</dbReference>
<sequence>MNTSTSSDLLSTKLTAPYARAAHIQRPRLFKLLNAGLEGKLTLVSAPAGFGKTTLVGEWAAQHAPLPVAWVSLDSGDNDPYRFWRYVLAACQMLYPMDTAALDLLNAARPPSFESMLTTFINELARLPERGIMILEDYHVIHLPVIHEAMTFLLEHLPPSLHLVLITRAEPPLPLARLRAHGEMHEIHAEQLYFTLEETETFLQKTLASPLTPETLARIHARIEGWPTGLRLLALALQGHTEQREIERICTTFSGTHRHIFDYFEEDVLATQPEALQTFFLQTSILTRLHASLCDAVTDRADSAQLLEKLEQSNLFLLPLDDKRQWYRYYALFAEAMQHIAQRRLGTAELCKLYTRASHWYEEQKLYPEAIEAALAAGNVKHAAVMIERHFSLQQNMIELHTRYRWLRQIPAETLQEHPNLCLLFALAMLYTLDRSSPAILEPVEQVLSLADPPGEPNEFTGAIESVRAQIALWQGNEGQAIAYAHRALAHLPEDAHEFRCACLIIIGTEQQLQNRYEEARAYFLQAREASIRANNPYSERATISLLASSYQQEGKLHTADQLYHQVIEAAQDDVSDQAQAFIGLASILYEWNELEAAERYISQALDLGREYGPMLGERMVEEYIIQPATLLQAQILYARGEHEAARELLTALHPHSVHMKPHLLLTNIDAIQAQIAFVQGDTEAIRRISATRKLFNERRPFLQQEEIDFLIMARLLLMQQRAQEVLALIEARPQAQALESQLRLLLLKTLAHVQMREQTQARQTLLHALELAREEGFQRIFLNEGEALKPLLSALSAELRDKPLATYVRTLQQGCTRLQPTEQHHRTNRFVLIEPLSAQEKRVLHLLAANLSNPEIARELVVSINTIKTQVKSIFRKLNVNSRKEAIEVARQTGLLSL</sequence>
<dbReference type="RefSeq" id="WP_111323134.1">
    <property type="nucleotide sequence ID" value="NZ_BIFX01000001.1"/>
</dbReference>
<dbReference type="InterPro" id="IPR000792">
    <property type="entry name" value="Tscrpt_reg_LuxR_C"/>
</dbReference>
<reference evidence="5 6" key="1">
    <citation type="submission" date="2018-06" db="EMBL/GenBank/DDBJ databases">
        <title>Genomic Encyclopedia of Archaeal and Bacterial Type Strains, Phase II (KMG-II): from individual species to whole genera.</title>
        <authorList>
            <person name="Goeker M."/>
        </authorList>
    </citation>
    <scope>NUCLEOTIDE SEQUENCE [LARGE SCALE GENOMIC DNA]</scope>
    <source>
        <strain evidence="5 6">ATCC BAA-1881</strain>
    </source>
</reference>
<dbReference type="EMBL" id="QKUF01000009">
    <property type="protein sequence ID" value="PZW29177.1"/>
    <property type="molecule type" value="Genomic_DNA"/>
</dbReference>
<dbReference type="CDD" id="cd06170">
    <property type="entry name" value="LuxR_C_like"/>
    <property type="match status" value="1"/>
</dbReference>
<organism evidence="5 6">
    <name type="scientific">Thermosporothrix hazakensis</name>
    <dbReference type="NCBI Taxonomy" id="644383"/>
    <lineage>
        <taxon>Bacteria</taxon>
        <taxon>Bacillati</taxon>
        <taxon>Chloroflexota</taxon>
        <taxon>Ktedonobacteria</taxon>
        <taxon>Ktedonobacterales</taxon>
        <taxon>Thermosporotrichaceae</taxon>
        <taxon>Thermosporothrix</taxon>
    </lineage>
</organism>
<dbReference type="PRINTS" id="PR00038">
    <property type="entry name" value="HTHLUXR"/>
</dbReference>
<evidence type="ECO:0000259" key="4">
    <source>
        <dbReference type="PROSITE" id="PS50043"/>
    </source>
</evidence>
<name>A0A326UJC3_THEHA</name>
<dbReference type="InterPro" id="IPR016032">
    <property type="entry name" value="Sig_transdc_resp-reg_C-effctor"/>
</dbReference>
<dbReference type="GO" id="GO:0003677">
    <property type="term" value="F:DNA binding"/>
    <property type="evidence" value="ECO:0007669"/>
    <property type="project" value="UniProtKB-KW"/>
</dbReference>
<dbReference type="Gene3D" id="1.25.40.10">
    <property type="entry name" value="Tetratricopeptide repeat domain"/>
    <property type="match status" value="1"/>
</dbReference>
<dbReference type="GO" id="GO:0006355">
    <property type="term" value="P:regulation of DNA-templated transcription"/>
    <property type="evidence" value="ECO:0007669"/>
    <property type="project" value="InterPro"/>
</dbReference>
<evidence type="ECO:0000313" key="5">
    <source>
        <dbReference type="EMBL" id="PZW29177.1"/>
    </source>
</evidence>
<dbReference type="SMART" id="SM00421">
    <property type="entry name" value="HTH_LUXR"/>
    <property type="match status" value="1"/>
</dbReference>
<dbReference type="SUPFAM" id="SSF52540">
    <property type="entry name" value="P-loop containing nucleoside triphosphate hydrolases"/>
    <property type="match status" value="1"/>
</dbReference>
<dbReference type="PROSITE" id="PS50043">
    <property type="entry name" value="HTH_LUXR_2"/>
    <property type="match status" value="1"/>
</dbReference>
<evidence type="ECO:0000256" key="3">
    <source>
        <dbReference type="ARBA" id="ARBA00023163"/>
    </source>
</evidence>
<dbReference type="InterPro" id="IPR027417">
    <property type="entry name" value="P-loop_NTPase"/>
</dbReference>
<dbReference type="SMART" id="SM00028">
    <property type="entry name" value="TPR"/>
    <property type="match status" value="5"/>
</dbReference>
<dbReference type="PANTHER" id="PTHR44688">
    <property type="entry name" value="DNA-BINDING TRANSCRIPTIONAL ACTIVATOR DEVR_DOSR"/>
    <property type="match status" value="1"/>
</dbReference>
<proteinExistence type="predicted"/>
<dbReference type="InterPro" id="IPR011990">
    <property type="entry name" value="TPR-like_helical_dom_sf"/>
</dbReference>
<dbReference type="PANTHER" id="PTHR44688:SF16">
    <property type="entry name" value="DNA-BINDING TRANSCRIPTIONAL ACTIVATOR DEVR_DOSR"/>
    <property type="match status" value="1"/>
</dbReference>
<protein>
    <submittedName>
        <fullName evidence="5">LuxR family maltose regulon positive regulatory protein</fullName>
    </submittedName>
</protein>
<dbReference type="AlphaFoldDB" id="A0A326UJC3"/>
<dbReference type="Proteomes" id="UP000248806">
    <property type="component" value="Unassembled WGS sequence"/>
</dbReference>
<dbReference type="SUPFAM" id="SSF46894">
    <property type="entry name" value="C-terminal effector domain of the bipartite response regulators"/>
    <property type="match status" value="1"/>
</dbReference>
<dbReference type="SUPFAM" id="SSF48452">
    <property type="entry name" value="TPR-like"/>
    <property type="match status" value="1"/>
</dbReference>
<evidence type="ECO:0000256" key="2">
    <source>
        <dbReference type="ARBA" id="ARBA00023125"/>
    </source>
</evidence>
<keyword evidence="1" id="KW-0805">Transcription regulation</keyword>
<dbReference type="OrthoDB" id="1137593at2"/>
<gene>
    <name evidence="5" type="ORF">EI42_02898</name>
</gene>
<keyword evidence="3" id="KW-0804">Transcription</keyword>
<accession>A0A326UJC3</accession>
<comment type="caution">
    <text evidence="5">The sequence shown here is derived from an EMBL/GenBank/DDBJ whole genome shotgun (WGS) entry which is preliminary data.</text>
</comment>
<dbReference type="InterPro" id="IPR059106">
    <property type="entry name" value="WHD_MalT"/>
</dbReference>
<evidence type="ECO:0000313" key="6">
    <source>
        <dbReference type="Proteomes" id="UP000248806"/>
    </source>
</evidence>
<keyword evidence="2" id="KW-0238">DNA-binding</keyword>
<evidence type="ECO:0000256" key="1">
    <source>
        <dbReference type="ARBA" id="ARBA00023015"/>
    </source>
</evidence>
<feature type="domain" description="HTH luxR-type" evidence="4">
    <location>
        <begin position="830"/>
        <end position="895"/>
    </location>
</feature>
<keyword evidence="6" id="KW-1185">Reference proteome</keyword>
<dbReference type="Pfam" id="PF00196">
    <property type="entry name" value="GerE"/>
    <property type="match status" value="1"/>
</dbReference>
<dbReference type="InterPro" id="IPR041617">
    <property type="entry name" value="TPR_MalT"/>
</dbReference>
<dbReference type="InterPro" id="IPR019734">
    <property type="entry name" value="TPR_rpt"/>
</dbReference>